<dbReference type="RefSeq" id="WP_075306172.1">
    <property type="nucleotide sequence ID" value="NZ_JMCB01000009.1"/>
</dbReference>
<accession>A0A085WGE6</accession>
<evidence type="ECO:0000313" key="2">
    <source>
        <dbReference type="Proteomes" id="UP000028725"/>
    </source>
</evidence>
<dbReference type="EMBL" id="JMCB01000009">
    <property type="protein sequence ID" value="KFE66759.1"/>
    <property type="molecule type" value="Genomic_DNA"/>
</dbReference>
<dbReference type="Pfam" id="PF13665">
    <property type="entry name" value="Tox-PAAR-like"/>
    <property type="match status" value="1"/>
</dbReference>
<name>A0A085WGE6_9BACT</name>
<sequence length="329" mass="34975">MTKVYINGRSVLHEGDGRTQTCPAPDVCKTPSPGGPLPVPYVNVAQDSNLAQGTQSVHIDGNPVALSSSKLSTSSGNEGGTAGGGLISSKIKGTVTWASSSIDVKIEGKGVVRFLDVCIHNGNSGNTGGNPVLGNAAIGMPSENLTYGADEKCPICGKLHELKSDDLSESRAQELYKRSLPKMIDGEPKGYMAGVLRCHPPGGAQDAYFQMHSGGMPPKEFPVRPSPPSPMQWRTVGGRRLIVKKAPNFKGNEPGNCAAQKLISEAIQRGYTIKSLTEFWVGPTNSEGRKDGRHYESCSTCKQILPALLCPKPPEHPDEPFTLVIRSSK</sequence>
<dbReference type="OrthoDB" id="9429719at2"/>
<proteinExistence type="predicted"/>
<comment type="caution">
    <text evidence="1">The sequence shown here is derived from an EMBL/GenBank/DDBJ whole genome shotgun (WGS) entry which is preliminary data.</text>
</comment>
<gene>
    <name evidence="1" type="ORF">DB31_8973</name>
</gene>
<dbReference type="STRING" id="394096.DB31_8973"/>
<evidence type="ECO:0000313" key="1">
    <source>
        <dbReference type="EMBL" id="KFE66759.1"/>
    </source>
</evidence>
<dbReference type="AlphaFoldDB" id="A0A085WGE6"/>
<organism evidence="1 2">
    <name type="scientific">Hyalangium minutum</name>
    <dbReference type="NCBI Taxonomy" id="394096"/>
    <lineage>
        <taxon>Bacteria</taxon>
        <taxon>Pseudomonadati</taxon>
        <taxon>Myxococcota</taxon>
        <taxon>Myxococcia</taxon>
        <taxon>Myxococcales</taxon>
        <taxon>Cystobacterineae</taxon>
        <taxon>Archangiaceae</taxon>
        <taxon>Hyalangium</taxon>
    </lineage>
</organism>
<keyword evidence="2" id="KW-1185">Reference proteome</keyword>
<reference evidence="1 2" key="1">
    <citation type="submission" date="2014-04" db="EMBL/GenBank/DDBJ databases">
        <title>Genome assembly of Hyalangium minutum DSM 14724.</title>
        <authorList>
            <person name="Sharma G."/>
            <person name="Subramanian S."/>
        </authorList>
    </citation>
    <scope>NUCLEOTIDE SEQUENCE [LARGE SCALE GENOMIC DNA]</scope>
    <source>
        <strain evidence="1 2">DSM 14724</strain>
    </source>
</reference>
<dbReference type="Proteomes" id="UP000028725">
    <property type="component" value="Unassembled WGS sequence"/>
</dbReference>
<protein>
    <submittedName>
        <fullName evidence="1">Uncharacterized protein</fullName>
    </submittedName>
</protein>